<comment type="caution">
    <text evidence="4">The sequence shown here is derived from an EMBL/GenBank/DDBJ whole genome shotgun (WGS) entry which is preliminary data.</text>
</comment>
<dbReference type="EMBL" id="JARJLM010000658">
    <property type="protein sequence ID" value="MDF3839194.1"/>
    <property type="molecule type" value="Genomic_DNA"/>
</dbReference>
<dbReference type="PANTHER" id="PTHR11487:SF0">
    <property type="entry name" value="S-ACYL FATTY ACID SYNTHASE THIOESTERASE, MEDIUM CHAIN"/>
    <property type="match status" value="1"/>
</dbReference>
<dbReference type="InterPro" id="IPR001031">
    <property type="entry name" value="Thioesterase"/>
</dbReference>
<dbReference type="InterPro" id="IPR029058">
    <property type="entry name" value="AB_hydrolase_fold"/>
</dbReference>
<accession>A0ABT6B2T6</accession>
<evidence type="ECO:0000313" key="5">
    <source>
        <dbReference type="Proteomes" id="UP001216674"/>
    </source>
</evidence>
<reference evidence="4 5" key="1">
    <citation type="submission" date="2023-03" db="EMBL/GenBank/DDBJ databases">
        <title>Draft assemblies of triclosan tolerant bacteria isolated from returned activated sludge.</title>
        <authorList>
            <person name="Van Hamelsveld S."/>
        </authorList>
    </citation>
    <scope>NUCLEOTIDE SEQUENCE [LARGE SCALE GENOMIC DNA]</scope>
    <source>
        <strain evidence="4 5">GW210010_S58</strain>
    </source>
</reference>
<feature type="domain" description="Thioesterase TesA-like" evidence="3">
    <location>
        <begin position="18"/>
        <end position="233"/>
    </location>
</feature>
<dbReference type="InterPro" id="IPR020802">
    <property type="entry name" value="TesA-like"/>
</dbReference>
<dbReference type="InterPro" id="IPR012223">
    <property type="entry name" value="TEII"/>
</dbReference>
<dbReference type="Pfam" id="PF00975">
    <property type="entry name" value="Thioesterase"/>
    <property type="match status" value="1"/>
</dbReference>
<dbReference type="GO" id="GO:0016787">
    <property type="term" value="F:hydrolase activity"/>
    <property type="evidence" value="ECO:0007669"/>
    <property type="project" value="UniProtKB-KW"/>
</dbReference>
<dbReference type="PANTHER" id="PTHR11487">
    <property type="entry name" value="THIOESTERASE"/>
    <property type="match status" value="1"/>
</dbReference>
<name>A0ABT6B2T6_9BURK</name>
<comment type="similarity">
    <text evidence="1">Belongs to the thioesterase family.</text>
</comment>
<evidence type="ECO:0000256" key="2">
    <source>
        <dbReference type="ARBA" id="ARBA00022801"/>
    </source>
</evidence>
<protein>
    <submittedName>
        <fullName evidence="4">Alpha/beta fold hydrolase</fullName>
    </submittedName>
</protein>
<dbReference type="Proteomes" id="UP001216674">
    <property type="component" value="Unassembled WGS sequence"/>
</dbReference>
<evidence type="ECO:0000256" key="1">
    <source>
        <dbReference type="ARBA" id="ARBA00007169"/>
    </source>
</evidence>
<evidence type="ECO:0000313" key="4">
    <source>
        <dbReference type="EMBL" id="MDF3839194.1"/>
    </source>
</evidence>
<organism evidence="4 5">
    <name type="scientific">Cupriavidus basilensis</name>
    <dbReference type="NCBI Taxonomy" id="68895"/>
    <lineage>
        <taxon>Bacteria</taxon>
        <taxon>Pseudomonadati</taxon>
        <taxon>Pseudomonadota</taxon>
        <taxon>Betaproteobacteria</taxon>
        <taxon>Burkholderiales</taxon>
        <taxon>Burkholderiaceae</taxon>
        <taxon>Cupriavidus</taxon>
    </lineage>
</organism>
<keyword evidence="2 4" id="KW-0378">Hydrolase</keyword>
<evidence type="ECO:0000259" key="3">
    <source>
        <dbReference type="SMART" id="SM00824"/>
    </source>
</evidence>
<dbReference type="SUPFAM" id="SSF53474">
    <property type="entry name" value="alpha/beta-Hydrolases"/>
    <property type="match status" value="1"/>
</dbReference>
<proteinExistence type="inferred from homology"/>
<sequence length="266" mass="30238">MLWTRCFHRRQDARYRLFCFPHAAGAASFFRQWRHPALEIWAVQYPGREDRLAESMPDQLTQVAANIARAMQAQLDRPYILLGHSMGACIAFEVARALARQRAPSPTGLIVSAHEAPQYARQGKLHTRPDPELRAELERLNGTRNGVFDQPELLHLVLSTMRLDYRLIEGYRLQAGPILTCPILACWGDADPEVCASKMREWAIHTSARYSSRSFPGDHFYLTEHREALLHHIATECQSQPSNTYSCQTVDAPYYGGRHSRPDSPG</sequence>
<dbReference type="Gene3D" id="3.40.50.1820">
    <property type="entry name" value="alpha/beta hydrolase"/>
    <property type="match status" value="1"/>
</dbReference>
<dbReference type="RefSeq" id="WP_276268960.1">
    <property type="nucleotide sequence ID" value="NZ_JARJLM010000658.1"/>
</dbReference>
<gene>
    <name evidence="4" type="ORF">P3W85_40595</name>
</gene>
<dbReference type="SMART" id="SM00824">
    <property type="entry name" value="PKS_TE"/>
    <property type="match status" value="1"/>
</dbReference>
<keyword evidence="5" id="KW-1185">Reference proteome</keyword>